<dbReference type="GO" id="GO:0005634">
    <property type="term" value="C:nucleus"/>
    <property type="evidence" value="ECO:0007669"/>
    <property type="project" value="InterPro"/>
</dbReference>
<organism evidence="6 7">
    <name type="scientific">Prototheca wickerhamii</name>
    <dbReference type="NCBI Taxonomy" id="3111"/>
    <lineage>
        <taxon>Eukaryota</taxon>
        <taxon>Viridiplantae</taxon>
        <taxon>Chlorophyta</taxon>
        <taxon>core chlorophytes</taxon>
        <taxon>Trebouxiophyceae</taxon>
        <taxon>Chlorellales</taxon>
        <taxon>Chlorellaceae</taxon>
        <taxon>Prototheca</taxon>
    </lineage>
</organism>
<evidence type="ECO:0000256" key="1">
    <source>
        <dbReference type="ARBA" id="ARBA00022723"/>
    </source>
</evidence>
<feature type="region of interest" description="Disordered" evidence="4">
    <location>
        <begin position="68"/>
        <end position="87"/>
    </location>
</feature>
<dbReference type="PROSITE" id="PS51141">
    <property type="entry name" value="ZF_SBP"/>
    <property type="match status" value="1"/>
</dbReference>
<feature type="compositionally biased region" description="Polar residues" evidence="4">
    <location>
        <begin position="117"/>
        <end position="132"/>
    </location>
</feature>
<evidence type="ECO:0000256" key="3">
    <source>
        <dbReference type="ARBA" id="ARBA00022833"/>
    </source>
</evidence>
<evidence type="ECO:0000259" key="5">
    <source>
        <dbReference type="PROSITE" id="PS51141"/>
    </source>
</evidence>
<keyword evidence="2" id="KW-0863">Zinc-finger</keyword>
<dbReference type="PANTHER" id="PTHR31251:SF169">
    <property type="entry name" value="SQUAMOSA PROMOTER-BINDING-LIKE PROTEIN 8"/>
    <property type="match status" value="1"/>
</dbReference>
<evidence type="ECO:0000256" key="4">
    <source>
        <dbReference type="SAM" id="MobiDB-lite"/>
    </source>
</evidence>
<dbReference type="Proteomes" id="UP001255856">
    <property type="component" value="Unassembled WGS sequence"/>
</dbReference>
<proteinExistence type="predicted"/>
<dbReference type="AlphaFoldDB" id="A0AAD9IM65"/>
<dbReference type="GO" id="GO:0003677">
    <property type="term" value="F:DNA binding"/>
    <property type="evidence" value="ECO:0007669"/>
    <property type="project" value="InterPro"/>
</dbReference>
<comment type="caution">
    <text evidence="6">The sequence shown here is derived from an EMBL/GenBank/DDBJ whole genome shotgun (WGS) entry which is preliminary data.</text>
</comment>
<keyword evidence="3" id="KW-0862">Zinc</keyword>
<gene>
    <name evidence="6" type="ORF">QBZ16_000817</name>
</gene>
<dbReference type="Gene3D" id="4.10.1100.10">
    <property type="entry name" value="Transcription factor, SBP-box domain"/>
    <property type="match status" value="1"/>
</dbReference>
<keyword evidence="7" id="KW-1185">Reference proteome</keyword>
<dbReference type="InterPro" id="IPR004333">
    <property type="entry name" value="SBP_dom"/>
</dbReference>
<name>A0AAD9IM65_PROWI</name>
<dbReference type="Pfam" id="PF03110">
    <property type="entry name" value="SBP"/>
    <property type="match status" value="1"/>
</dbReference>
<dbReference type="EMBL" id="JASFZW010000001">
    <property type="protein sequence ID" value="KAK2080963.1"/>
    <property type="molecule type" value="Genomic_DNA"/>
</dbReference>
<feature type="region of interest" description="Disordered" evidence="4">
    <location>
        <begin position="203"/>
        <end position="286"/>
    </location>
</feature>
<dbReference type="SUPFAM" id="SSF103612">
    <property type="entry name" value="SBT domain"/>
    <property type="match status" value="1"/>
</dbReference>
<evidence type="ECO:0000313" key="6">
    <source>
        <dbReference type="EMBL" id="KAK2080963.1"/>
    </source>
</evidence>
<protein>
    <recommendedName>
        <fullName evidence="5">SBP-type domain-containing protein</fullName>
    </recommendedName>
</protein>
<feature type="domain" description="SBP-type" evidence="5">
    <location>
        <begin position="1"/>
        <end position="66"/>
    </location>
</feature>
<evidence type="ECO:0000313" key="7">
    <source>
        <dbReference type="Proteomes" id="UP001255856"/>
    </source>
</evidence>
<keyword evidence="1" id="KW-0479">Metal-binding</keyword>
<feature type="region of interest" description="Disordered" evidence="4">
    <location>
        <begin position="110"/>
        <end position="150"/>
    </location>
</feature>
<accession>A0AAD9IM65</accession>
<reference evidence="6" key="1">
    <citation type="submission" date="2021-01" db="EMBL/GenBank/DDBJ databases">
        <authorList>
            <person name="Eckstrom K.M.E."/>
        </authorList>
    </citation>
    <scope>NUCLEOTIDE SEQUENCE</scope>
    <source>
        <strain evidence="6">UVCC 0001</strain>
    </source>
</reference>
<dbReference type="InterPro" id="IPR044817">
    <property type="entry name" value="SBP-like"/>
</dbReference>
<dbReference type="InterPro" id="IPR036893">
    <property type="entry name" value="SBP_sf"/>
</dbReference>
<sequence length="286" mass="31048">MSRLGPYHRRYRVCDVHMRSLAVEHKGQLCRFCQQCGRFQELAAFDGDHRSCRDRLQRHAGRRRRQLENIARKRRSMASPSSSGGLHVENLEHVNLMSLPLEHAGSMTFPNHVAPLPSSNPSSSTKGESASGQLLGVASPRSSPTRRGRTVLSGRLNVQWGVRRRRLANEYGPPVAAPTQLRPSDGLLAPMSMQRAPSFLAPTRTSAFRPFSEPPTKASDTRGGPGSEAGPGLATHAQSQTVPLMQELMSALASAAADPGRAPSDPGRLAGLVEMLRQSAARRTPS</sequence>
<dbReference type="PANTHER" id="PTHR31251">
    <property type="entry name" value="SQUAMOSA PROMOTER-BINDING-LIKE PROTEIN 4"/>
    <property type="match status" value="1"/>
</dbReference>
<dbReference type="GO" id="GO:0008270">
    <property type="term" value="F:zinc ion binding"/>
    <property type="evidence" value="ECO:0007669"/>
    <property type="project" value="UniProtKB-KW"/>
</dbReference>
<evidence type="ECO:0000256" key="2">
    <source>
        <dbReference type="ARBA" id="ARBA00022771"/>
    </source>
</evidence>